<keyword evidence="3" id="KW-1185">Reference proteome</keyword>
<evidence type="ECO:0000313" key="2">
    <source>
        <dbReference type="EMBL" id="KAF2147744.1"/>
    </source>
</evidence>
<evidence type="ECO:0000256" key="1">
    <source>
        <dbReference type="SAM" id="MobiDB-lite"/>
    </source>
</evidence>
<gene>
    <name evidence="2" type="ORF">K461DRAFT_283334</name>
</gene>
<proteinExistence type="predicted"/>
<feature type="compositionally biased region" description="Pro residues" evidence="1">
    <location>
        <begin position="76"/>
        <end position="86"/>
    </location>
</feature>
<evidence type="ECO:0000313" key="3">
    <source>
        <dbReference type="Proteomes" id="UP000799439"/>
    </source>
</evidence>
<dbReference type="AlphaFoldDB" id="A0A9P4ISC4"/>
<dbReference type="EMBL" id="ML996095">
    <property type="protein sequence ID" value="KAF2147744.1"/>
    <property type="molecule type" value="Genomic_DNA"/>
</dbReference>
<feature type="region of interest" description="Disordered" evidence="1">
    <location>
        <begin position="1"/>
        <end position="102"/>
    </location>
</feature>
<name>A0A9P4ISC4_9PEZI</name>
<dbReference type="Proteomes" id="UP000799439">
    <property type="component" value="Unassembled WGS sequence"/>
</dbReference>
<organism evidence="2 3">
    <name type="scientific">Myriangium duriaei CBS 260.36</name>
    <dbReference type="NCBI Taxonomy" id="1168546"/>
    <lineage>
        <taxon>Eukaryota</taxon>
        <taxon>Fungi</taxon>
        <taxon>Dikarya</taxon>
        <taxon>Ascomycota</taxon>
        <taxon>Pezizomycotina</taxon>
        <taxon>Dothideomycetes</taxon>
        <taxon>Dothideomycetidae</taxon>
        <taxon>Myriangiales</taxon>
        <taxon>Myriangiaceae</taxon>
        <taxon>Myriangium</taxon>
    </lineage>
</organism>
<sequence>MSRHDGPAKPVWRQLSRCNGHGNTLDPGIGAPSGYPSPQLRPFAYNSPLARPLPFSRSPHPPSTFRYRLRLRRRPPPAPSPPPAPAIPLNNTTKPSVHHFVH</sequence>
<reference evidence="2" key="1">
    <citation type="journal article" date="2020" name="Stud. Mycol.">
        <title>101 Dothideomycetes genomes: a test case for predicting lifestyles and emergence of pathogens.</title>
        <authorList>
            <person name="Haridas S."/>
            <person name="Albert R."/>
            <person name="Binder M."/>
            <person name="Bloem J."/>
            <person name="Labutti K."/>
            <person name="Salamov A."/>
            <person name="Andreopoulos B."/>
            <person name="Baker S."/>
            <person name="Barry K."/>
            <person name="Bills G."/>
            <person name="Bluhm B."/>
            <person name="Cannon C."/>
            <person name="Castanera R."/>
            <person name="Culley D."/>
            <person name="Daum C."/>
            <person name="Ezra D."/>
            <person name="Gonzalez J."/>
            <person name="Henrissat B."/>
            <person name="Kuo A."/>
            <person name="Liang C."/>
            <person name="Lipzen A."/>
            <person name="Lutzoni F."/>
            <person name="Magnuson J."/>
            <person name="Mondo S."/>
            <person name="Nolan M."/>
            <person name="Ohm R."/>
            <person name="Pangilinan J."/>
            <person name="Park H.-J."/>
            <person name="Ramirez L."/>
            <person name="Alfaro M."/>
            <person name="Sun H."/>
            <person name="Tritt A."/>
            <person name="Yoshinaga Y."/>
            <person name="Zwiers L.-H."/>
            <person name="Turgeon B."/>
            <person name="Goodwin S."/>
            <person name="Spatafora J."/>
            <person name="Crous P."/>
            <person name="Grigoriev I."/>
        </authorList>
    </citation>
    <scope>NUCLEOTIDE SEQUENCE</scope>
    <source>
        <strain evidence="2">CBS 260.36</strain>
    </source>
</reference>
<accession>A0A9P4ISC4</accession>
<protein>
    <submittedName>
        <fullName evidence="2">Uncharacterized protein</fullName>
    </submittedName>
</protein>
<comment type="caution">
    <text evidence="2">The sequence shown here is derived from an EMBL/GenBank/DDBJ whole genome shotgun (WGS) entry which is preliminary data.</text>
</comment>